<dbReference type="GO" id="GO:0005525">
    <property type="term" value="F:GTP binding"/>
    <property type="evidence" value="ECO:0007669"/>
    <property type="project" value="InterPro"/>
</dbReference>
<dbReference type="Pfam" id="PF21516">
    <property type="entry name" value="YqeH-like_C"/>
    <property type="match status" value="1"/>
</dbReference>
<evidence type="ECO:0000256" key="1">
    <source>
        <dbReference type="ARBA" id="ARBA00022884"/>
    </source>
</evidence>
<dbReference type="InterPro" id="IPR019988">
    <property type="entry name" value="GTP-bd_ribosome_bgen_YqeH"/>
</dbReference>
<dbReference type="CDD" id="cd01855">
    <property type="entry name" value="YqeH"/>
    <property type="match status" value="1"/>
</dbReference>
<dbReference type="InterPro" id="IPR006073">
    <property type="entry name" value="GTP-bd"/>
</dbReference>
<dbReference type="SUPFAM" id="SSF52540">
    <property type="entry name" value="P-loop containing nucleoside triphosphate hydrolases"/>
    <property type="match status" value="1"/>
</dbReference>
<evidence type="ECO:0000259" key="3">
    <source>
        <dbReference type="PROSITE" id="PS51295"/>
    </source>
</evidence>
<evidence type="ECO:0000313" key="5">
    <source>
        <dbReference type="Proteomes" id="UP000003346"/>
    </source>
</evidence>
<dbReference type="SMART" id="SM01103">
    <property type="entry name" value="CRS1_YhbY"/>
    <property type="match status" value="1"/>
</dbReference>
<dbReference type="InterPro" id="IPR027417">
    <property type="entry name" value="P-loop_NTPase"/>
</dbReference>
<dbReference type="PANTHER" id="PTHR46434:SF1">
    <property type="entry name" value="GENETIC INTERACTOR OF PROHIBITINS 3, MITOCHONDRIAL"/>
    <property type="match status" value="1"/>
</dbReference>
<dbReference type="EMBL" id="AAUV01000042">
    <property type="protein sequence ID" value="EAV39749.1"/>
    <property type="molecule type" value="Genomic_DNA"/>
</dbReference>
<comment type="caution">
    <text evidence="4">The sequence shown here is derived from an EMBL/GenBank/DDBJ whole genome shotgun (WGS) entry which is preliminary data.</text>
</comment>
<dbReference type="AlphaFoldDB" id="A0NIB3"/>
<proteinExistence type="predicted"/>
<name>A0NIB3_OENOE</name>
<dbReference type="HOGENOM" id="CLU_017878_0_2_9"/>
<dbReference type="PANTHER" id="PTHR46434">
    <property type="entry name" value="GENETIC INTERACTOR OF PROHIBITINS 3, MITOCHONDRIAL"/>
    <property type="match status" value="1"/>
</dbReference>
<dbReference type="SUPFAM" id="SSF75471">
    <property type="entry name" value="YhbY-like"/>
    <property type="match status" value="1"/>
</dbReference>
<feature type="domain" description="CRM" evidence="3">
    <location>
        <begin position="393"/>
        <end position="489"/>
    </location>
</feature>
<gene>
    <name evidence="4" type="ORF">OENOO_47006</name>
</gene>
<dbReference type="Proteomes" id="UP000003346">
    <property type="component" value="Unassembled WGS sequence"/>
</dbReference>
<dbReference type="PROSITE" id="PS51295">
    <property type="entry name" value="CRM"/>
    <property type="match status" value="1"/>
</dbReference>
<dbReference type="InterPro" id="IPR001890">
    <property type="entry name" value="RNA-binding_CRM"/>
</dbReference>
<dbReference type="GO" id="GO:0003723">
    <property type="term" value="F:RNA binding"/>
    <property type="evidence" value="ECO:0007669"/>
    <property type="project" value="UniProtKB-UniRule"/>
</dbReference>
<sequence>MTLSEDQVTQLLNDGIVCIGCGARFQSTKRGVPGYLNEHKLCSYLSSLNSVDDPINLLCERCFKLKNYNQIEPVAFDSDHFQKILTSISDKKALVLYLVDLFDVGGSMINGLTRFIGNNPVVLVGNKFDILPKSVKKNKIANWLTKEAKNEGIKVLKTVVLSADKGDSGQYLLEEISDYIDEYEEIFVVGVTNVGKSTLINQIIKQISGRGSVITTSRFPGTTLDKIEIPLTEKTRVIDTPGIIHDSQMAHFIDSKDFKYLLPNKEVKARTLQLSKGQAIFLAGLGWIDFLNKSKISVTAYFENNIELHRGKIENAEKLFSSQAGRLLKPTVLKEYRELEKKEIKLKANQDFAISGLGWFTFHDSAPICFHLAKGLGFSVRQAENLDRIKAMEILSGKQKRYLRSQGNQLPAIFSVGKNGLTKIWLGQVLDALRVHELIKISLQQSAVVDIDAAIKFIQKNSQITIAQKIGHTLLLYLPSSNPDYQKISVEVNELVH</sequence>
<reference evidence="4 5" key="1">
    <citation type="submission" date="2006-11" db="EMBL/GenBank/DDBJ databases">
        <authorList>
            <consortium name="Laboratoire de Microbiologie (Universite Bourgogne)"/>
            <consortium name="GENOME Express"/>
            <consortium name="UMR Oenologie Ampelologie (Universite Bordeaux 2)"/>
            <person name="Guzzo J."/>
        </authorList>
    </citation>
    <scope>NUCLEOTIDE SEQUENCE [LARGE SCALE GENOMIC DNA]</scope>
    <source>
        <strain evidence="4 5">ATCC BAA-1163</strain>
    </source>
</reference>
<dbReference type="InterPro" id="IPR035920">
    <property type="entry name" value="YhbY-like_sf"/>
</dbReference>
<dbReference type="Pfam" id="PF01985">
    <property type="entry name" value="CRS1_YhbY"/>
    <property type="match status" value="1"/>
</dbReference>
<dbReference type="Gene3D" id="3.30.110.60">
    <property type="entry name" value="YhbY-like"/>
    <property type="match status" value="1"/>
</dbReference>
<protein>
    <submittedName>
        <fullName evidence="4">GTP-binding protein</fullName>
    </submittedName>
</protein>
<evidence type="ECO:0000313" key="4">
    <source>
        <dbReference type="EMBL" id="EAV39749.1"/>
    </source>
</evidence>
<dbReference type="InterPro" id="IPR050896">
    <property type="entry name" value="Mito_lipid_metab_GTPase"/>
</dbReference>
<accession>A0NIB3</accession>
<keyword evidence="1 2" id="KW-0694">RNA-binding</keyword>
<dbReference type="InterPro" id="IPR048422">
    <property type="entry name" value="NOA1/YqeH-like_C"/>
</dbReference>
<organism evidence="4 5">
    <name type="scientific">Oenococcus oeni ATCC BAA-1163</name>
    <dbReference type="NCBI Taxonomy" id="379360"/>
    <lineage>
        <taxon>Bacteria</taxon>
        <taxon>Bacillati</taxon>
        <taxon>Bacillota</taxon>
        <taxon>Bacilli</taxon>
        <taxon>Lactobacillales</taxon>
        <taxon>Lactobacillaceae</taxon>
        <taxon>Oenococcus</taxon>
    </lineage>
</organism>
<dbReference type="NCBIfam" id="TIGR03597">
    <property type="entry name" value="GTPase_YqeH"/>
    <property type="match status" value="1"/>
</dbReference>
<dbReference type="Pfam" id="PF01926">
    <property type="entry name" value="MMR_HSR1"/>
    <property type="match status" value="1"/>
</dbReference>
<dbReference type="Gene3D" id="3.40.50.300">
    <property type="entry name" value="P-loop containing nucleotide triphosphate hydrolases"/>
    <property type="match status" value="1"/>
</dbReference>
<evidence type="ECO:0000256" key="2">
    <source>
        <dbReference type="PROSITE-ProRule" id="PRU00626"/>
    </source>
</evidence>